<feature type="domain" description="Integrase zinc-binding" evidence="2">
    <location>
        <begin position="48"/>
        <end position="102"/>
    </location>
</feature>
<sequence length="223" mass="25579">MGKLARRHLRKLTPFLDDDHLLRVGGRLGYAEIPYNEKYPLLLPKSARLTELLIDSTHRKNGHPLPQTVQYLLRQNYWILSSQTFIKQRIHRCIPCFRAKPRLATLIMGNLPSFRISQIKPFSRTGVDFAGPFQVKAAMIRKIKVTKAYICIFVCMVTTAVHIELVSDLSTPLFIAALDRFIGRRGRCTDTRCVENAVDNQIRWHFNPLATSHMGGLWEPAVK</sequence>
<reference evidence="3 4" key="1">
    <citation type="submission" date="2023-01" db="EMBL/GenBank/DDBJ databases">
        <authorList>
            <person name="Whitehead M."/>
        </authorList>
    </citation>
    <scope>NUCLEOTIDE SEQUENCE [LARGE SCALE GENOMIC DNA]</scope>
</reference>
<dbReference type="Pfam" id="PF17921">
    <property type="entry name" value="Integrase_H2C2"/>
    <property type="match status" value="1"/>
</dbReference>
<accession>A0AAV0VZ90</accession>
<keyword evidence="4" id="KW-1185">Reference proteome</keyword>
<evidence type="ECO:0000256" key="1">
    <source>
        <dbReference type="SAM" id="Phobius"/>
    </source>
</evidence>
<comment type="caution">
    <text evidence="3">The sequence shown here is derived from an EMBL/GenBank/DDBJ whole genome shotgun (WGS) entry which is preliminary data.</text>
</comment>
<evidence type="ECO:0000313" key="3">
    <source>
        <dbReference type="EMBL" id="CAI6348547.1"/>
    </source>
</evidence>
<evidence type="ECO:0000313" key="4">
    <source>
        <dbReference type="Proteomes" id="UP001160148"/>
    </source>
</evidence>
<name>A0AAV0VZ90_9HEMI</name>
<dbReference type="EMBL" id="CARXXK010000001">
    <property type="protein sequence ID" value="CAI6348547.1"/>
    <property type="molecule type" value="Genomic_DNA"/>
</dbReference>
<dbReference type="InterPro" id="IPR036397">
    <property type="entry name" value="RNaseH_sf"/>
</dbReference>
<organism evidence="3 4">
    <name type="scientific">Macrosiphum euphorbiae</name>
    <name type="common">potato aphid</name>
    <dbReference type="NCBI Taxonomy" id="13131"/>
    <lineage>
        <taxon>Eukaryota</taxon>
        <taxon>Metazoa</taxon>
        <taxon>Ecdysozoa</taxon>
        <taxon>Arthropoda</taxon>
        <taxon>Hexapoda</taxon>
        <taxon>Insecta</taxon>
        <taxon>Pterygota</taxon>
        <taxon>Neoptera</taxon>
        <taxon>Paraneoptera</taxon>
        <taxon>Hemiptera</taxon>
        <taxon>Sternorrhyncha</taxon>
        <taxon>Aphidomorpha</taxon>
        <taxon>Aphidoidea</taxon>
        <taxon>Aphididae</taxon>
        <taxon>Macrosiphini</taxon>
        <taxon>Macrosiphum</taxon>
    </lineage>
</organism>
<keyword evidence="1" id="KW-0472">Membrane</keyword>
<dbReference type="GO" id="GO:0003676">
    <property type="term" value="F:nucleic acid binding"/>
    <property type="evidence" value="ECO:0007669"/>
    <property type="project" value="InterPro"/>
</dbReference>
<dbReference type="Gene3D" id="3.30.420.10">
    <property type="entry name" value="Ribonuclease H-like superfamily/Ribonuclease H"/>
    <property type="match status" value="1"/>
</dbReference>
<feature type="transmembrane region" description="Helical" evidence="1">
    <location>
        <begin position="148"/>
        <end position="166"/>
    </location>
</feature>
<dbReference type="Proteomes" id="UP001160148">
    <property type="component" value="Unassembled WGS sequence"/>
</dbReference>
<keyword evidence="1" id="KW-1133">Transmembrane helix</keyword>
<protein>
    <recommendedName>
        <fullName evidence="2">Integrase zinc-binding domain-containing protein</fullName>
    </recommendedName>
</protein>
<dbReference type="AlphaFoldDB" id="A0AAV0VZ90"/>
<dbReference type="PANTHER" id="PTHR47331">
    <property type="entry name" value="PHD-TYPE DOMAIN-CONTAINING PROTEIN"/>
    <property type="match status" value="1"/>
</dbReference>
<gene>
    <name evidence="3" type="ORF">MEUPH1_LOCUS5211</name>
</gene>
<dbReference type="InterPro" id="IPR041588">
    <property type="entry name" value="Integrase_H2C2"/>
</dbReference>
<keyword evidence="1" id="KW-0812">Transmembrane</keyword>
<evidence type="ECO:0000259" key="2">
    <source>
        <dbReference type="Pfam" id="PF17921"/>
    </source>
</evidence>
<proteinExistence type="predicted"/>